<dbReference type="GeneID" id="71998809"/>
<accession>A0ABQ8K1Q2</accession>
<proteinExistence type="predicted"/>
<keyword evidence="2" id="KW-1185">Reference proteome</keyword>
<dbReference type="Proteomes" id="UP000814176">
    <property type="component" value="Unassembled WGS sequence"/>
</dbReference>
<reference evidence="1 2" key="1">
    <citation type="journal article" date="2021" name="Environ. Microbiol.">
        <title>Gene family expansions and transcriptome signatures uncover fungal adaptations to wood decay.</title>
        <authorList>
            <person name="Hage H."/>
            <person name="Miyauchi S."/>
            <person name="Viragh M."/>
            <person name="Drula E."/>
            <person name="Min B."/>
            <person name="Chaduli D."/>
            <person name="Navarro D."/>
            <person name="Favel A."/>
            <person name="Norest M."/>
            <person name="Lesage-Meessen L."/>
            <person name="Balint B."/>
            <person name="Merenyi Z."/>
            <person name="de Eugenio L."/>
            <person name="Morin E."/>
            <person name="Martinez A.T."/>
            <person name="Baldrian P."/>
            <person name="Stursova M."/>
            <person name="Martinez M.J."/>
            <person name="Novotny C."/>
            <person name="Magnuson J.K."/>
            <person name="Spatafora J.W."/>
            <person name="Maurice S."/>
            <person name="Pangilinan J."/>
            <person name="Andreopoulos W."/>
            <person name="LaButti K."/>
            <person name="Hundley H."/>
            <person name="Na H."/>
            <person name="Kuo A."/>
            <person name="Barry K."/>
            <person name="Lipzen A."/>
            <person name="Henrissat B."/>
            <person name="Riley R."/>
            <person name="Ahrendt S."/>
            <person name="Nagy L.G."/>
            <person name="Grigoriev I.V."/>
            <person name="Martin F."/>
            <person name="Rosso M.N."/>
        </authorList>
    </citation>
    <scope>NUCLEOTIDE SEQUENCE [LARGE SCALE GENOMIC DNA]</scope>
    <source>
        <strain evidence="1 2">CIRM-BRFM 1785</strain>
    </source>
</reference>
<evidence type="ECO:0000313" key="1">
    <source>
        <dbReference type="EMBL" id="KAH9830646.1"/>
    </source>
</evidence>
<sequence>MSVMSNGSSRTRTSGQSPSSCAVVDKVVFWPTICARYVYLTSYLLESPMRLVTRSSNAAPDLAQELIKFIAHLPLRPARAARLRVVLLCMPCATTGSAAALHDLMQVLVSKQSRRSYSCAFGEPEHSSSGCRLPALEHLAFTLLDWALRPAQLRLVARRTPFKRSVRVRNRARNVHIASHVVSASDNSRRCLVSSALSALALAESNVNPHRLHLIRDSPVQQTTWITPPNTKVLCAAIGVTPASGPDTSLGSPYDIQHSNSMST</sequence>
<evidence type="ECO:0000313" key="2">
    <source>
        <dbReference type="Proteomes" id="UP000814176"/>
    </source>
</evidence>
<protein>
    <submittedName>
        <fullName evidence="1">Uncharacterized protein</fullName>
    </submittedName>
</protein>
<dbReference type="EMBL" id="JADCUA010000030">
    <property type="protein sequence ID" value="KAH9830646.1"/>
    <property type="molecule type" value="Genomic_DNA"/>
</dbReference>
<gene>
    <name evidence="1" type="ORF">C8Q71DRAFT_361961</name>
</gene>
<name>A0ABQ8K1Q2_9APHY</name>
<comment type="caution">
    <text evidence="1">The sequence shown here is derived from an EMBL/GenBank/DDBJ whole genome shotgun (WGS) entry which is preliminary data.</text>
</comment>
<organism evidence="1 2">
    <name type="scientific">Rhodofomes roseus</name>
    <dbReference type="NCBI Taxonomy" id="34475"/>
    <lineage>
        <taxon>Eukaryota</taxon>
        <taxon>Fungi</taxon>
        <taxon>Dikarya</taxon>
        <taxon>Basidiomycota</taxon>
        <taxon>Agaricomycotina</taxon>
        <taxon>Agaricomycetes</taxon>
        <taxon>Polyporales</taxon>
        <taxon>Rhodofomes</taxon>
    </lineage>
</organism>
<dbReference type="RefSeq" id="XP_047773941.1">
    <property type="nucleotide sequence ID" value="XM_047918077.1"/>
</dbReference>